<accession>A0AAW0KVI1</accession>
<gene>
    <name evidence="3" type="ORF">CFP56_012439</name>
</gene>
<evidence type="ECO:0000313" key="3">
    <source>
        <dbReference type="EMBL" id="KAK7843470.1"/>
    </source>
</evidence>
<comment type="caution">
    <text evidence="3">The sequence shown here is derived from an EMBL/GenBank/DDBJ whole genome shotgun (WGS) entry which is preliminary data.</text>
</comment>
<feature type="compositionally biased region" description="Low complexity" evidence="2">
    <location>
        <begin position="21"/>
        <end position="37"/>
    </location>
</feature>
<dbReference type="PANTHER" id="PTHR45125">
    <property type="entry name" value="F21J9.4-RELATED"/>
    <property type="match status" value="1"/>
</dbReference>
<proteinExistence type="predicted"/>
<evidence type="ECO:0000256" key="1">
    <source>
        <dbReference type="SAM" id="Coils"/>
    </source>
</evidence>
<dbReference type="AlphaFoldDB" id="A0AAW0KVI1"/>
<dbReference type="Proteomes" id="UP000237347">
    <property type="component" value="Unassembled WGS sequence"/>
</dbReference>
<reference evidence="3 4" key="1">
    <citation type="journal article" date="2018" name="Sci. Data">
        <title>The draft genome sequence of cork oak.</title>
        <authorList>
            <person name="Ramos A.M."/>
            <person name="Usie A."/>
            <person name="Barbosa P."/>
            <person name="Barros P.M."/>
            <person name="Capote T."/>
            <person name="Chaves I."/>
            <person name="Simoes F."/>
            <person name="Abreu I."/>
            <person name="Carrasquinho I."/>
            <person name="Faro C."/>
            <person name="Guimaraes J.B."/>
            <person name="Mendonca D."/>
            <person name="Nobrega F."/>
            <person name="Rodrigues L."/>
            <person name="Saibo N.J.M."/>
            <person name="Varela M.C."/>
            <person name="Egas C."/>
            <person name="Matos J."/>
            <person name="Miguel C.M."/>
            <person name="Oliveira M.M."/>
            <person name="Ricardo C.P."/>
            <person name="Goncalves S."/>
        </authorList>
    </citation>
    <scope>NUCLEOTIDE SEQUENCE [LARGE SCALE GENOMIC DNA]</scope>
    <source>
        <strain evidence="4">cv. HL8</strain>
    </source>
</reference>
<feature type="region of interest" description="Disordered" evidence="2">
    <location>
        <begin position="21"/>
        <end position="44"/>
    </location>
</feature>
<dbReference type="EMBL" id="PKMF04000202">
    <property type="protein sequence ID" value="KAK7843470.1"/>
    <property type="molecule type" value="Genomic_DNA"/>
</dbReference>
<evidence type="ECO:0000313" key="4">
    <source>
        <dbReference type="Proteomes" id="UP000237347"/>
    </source>
</evidence>
<evidence type="ECO:0000256" key="2">
    <source>
        <dbReference type="SAM" id="MobiDB-lite"/>
    </source>
</evidence>
<organism evidence="3 4">
    <name type="scientific">Quercus suber</name>
    <name type="common">Cork oak</name>
    <dbReference type="NCBI Taxonomy" id="58331"/>
    <lineage>
        <taxon>Eukaryota</taxon>
        <taxon>Viridiplantae</taxon>
        <taxon>Streptophyta</taxon>
        <taxon>Embryophyta</taxon>
        <taxon>Tracheophyta</taxon>
        <taxon>Spermatophyta</taxon>
        <taxon>Magnoliopsida</taxon>
        <taxon>eudicotyledons</taxon>
        <taxon>Gunneridae</taxon>
        <taxon>Pentapetalae</taxon>
        <taxon>rosids</taxon>
        <taxon>fabids</taxon>
        <taxon>Fagales</taxon>
        <taxon>Fagaceae</taxon>
        <taxon>Quercus</taxon>
    </lineage>
</organism>
<keyword evidence="4" id="KW-1185">Reference proteome</keyword>
<keyword evidence="1" id="KW-0175">Coiled coil</keyword>
<evidence type="ECO:0008006" key="5">
    <source>
        <dbReference type="Google" id="ProtNLM"/>
    </source>
</evidence>
<sequence>MIHSLSFIVISHLKPLKLTLSTSPTRPSSTSPPSSSSDPRRRSASDALRFCQSTSVWEYFQKYNTSGTTRTVVSLLSRWGVISEKVNKFAGCMAQVNALHQSGTIEEDKAEKAIRKNKATRKDVGEYLNKKLKLIEDVTRLEEEKMFIKKEKLAVEKEKNDEKLKIEKEKIMIEKKKFEITEWLEEERIMMKDTSGLTGAQKAFYEQLQEEILAKRRLLLAFYSSHCSKITSGQLRR</sequence>
<protein>
    <recommendedName>
        <fullName evidence="5">No apical meristem-associated C-terminal domain-containing protein</fullName>
    </recommendedName>
</protein>
<name>A0AAW0KVI1_QUESU</name>
<feature type="coiled-coil region" evidence="1">
    <location>
        <begin position="124"/>
        <end position="158"/>
    </location>
</feature>
<dbReference type="PANTHER" id="PTHR45125:SF3">
    <property type="entry name" value="NO-APICAL-MERISTEM-ASSOCIATED CARBOXY-TERMINAL DOMAIN PROTEIN"/>
    <property type="match status" value="1"/>
</dbReference>